<dbReference type="RefSeq" id="WP_008341422.1">
    <property type="nucleotide sequence ID" value="NZ_AFRZ01000001.1"/>
</dbReference>
<proteinExistence type="predicted"/>
<organism evidence="1 2">
    <name type="scientific">Sulfurimonas gotlandica (strain DSM 19862 / JCM 16533 / GD1)</name>
    <dbReference type="NCBI Taxonomy" id="929558"/>
    <lineage>
        <taxon>Bacteria</taxon>
        <taxon>Pseudomonadati</taxon>
        <taxon>Campylobacterota</taxon>
        <taxon>Epsilonproteobacteria</taxon>
        <taxon>Campylobacterales</taxon>
        <taxon>Sulfurimonadaceae</taxon>
        <taxon>Sulfurimonas</taxon>
    </lineage>
</organism>
<dbReference type="OrthoDB" id="9947764at2"/>
<dbReference type="eggNOG" id="COG0069">
    <property type="taxonomic scope" value="Bacteria"/>
</dbReference>
<protein>
    <submittedName>
        <fullName evidence="1">Uncharacterized protein</fullName>
    </submittedName>
</protein>
<dbReference type="STRING" id="929558.SMGD1_2380"/>
<sequence length="43" mass="4829">MQVMARACGHNDLSKFNNKDLATWHREMALLSGVSYSGTMDIK</sequence>
<dbReference type="Proteomes" id="UP000006431">
    <property type="component" value="Unassembled WGS sequence"/>
</dbReference>
<dbReference type="EMBL" id="AFRZ01000001">
    <property type="protein sequence ID" value="EHP30903.1"/>
    <property type="molecule type" value="Genomic_DNA"/>
</dbReference>
<keyword evidence="2" id="KW-1185">Reference proteome</keyword>
<evidence type="ECO:0000313" key="2">
    <source>
        <dbReference type="Proteomes" id="UP000006431"/>
    </source>
</evidence>
<reference evidence="1 2" key="1">
    <citation type="journal article" date="2012" name="Proc. Natl. Acad. Sci. U.S.A.">
        <title>Genome and physiology of a model Epsilonproteobacterium responsible for sulfide detoxification in marine oxygen depletion zones.</title>
        <authorList>
            <person name="Grote J."/>
            <person name="Schott T."/>
            <person name="Bruckner C.G."/>
            <person name="Glockner F.O."/>
            <person name="Jost G."/>
            <person name="Teeling H."/>
            <person name="Labrenz M."/>
            <person name="Jurgens K."/>
        </authorList>
    </citation>
    <scope>NUCLEOTIDE SEQUENCE [LARGE SCALE GENOMIC DNA]</scope>
    <source>
        <strain evidence="1 2">GD1</strain>
    </source>
</reference>
<dbReference type="HOGENOM" id="CLU_3329843_0_0_7"/>
<dbReference type="AlphaFoldDB" id="H1FZ19"/>
<evidence type="ECO:0000313" key="1">
    <source>
        <dbReference type="EMBL" id="EHP30903.1"/>
    </source>
</evidence>
<comment type="caution">
    <text evidence="1">The sequence shown here is derived from an EMBL/GenBank/DDBJ whole genome shotgun (WGS) entry which is preliminary data.</text>
</comment>
<gene>
    <name evidence="1" type="ORF">SMGD1_2380</name>
</gene>
<dbReference type="PATRIC" id="fig|929558.5.peg.2370"/>
<name>H1FZ19_SULGG</name>
<accession>H1FZ19</accession>